<evidence type="ECO:0000256" key="1">
    <source>
        <dbReference type="SAM" id="Phobius"/>
    </source>
</evidence>
<gene>
    <name evidence="2" type="ORF">D9757_013848</name>
</gene>
<organism evidence="2 3">
    <name type="scientific">Collybiopsis confluens</name>
    <dbReference type="NCBI Taxonomy" id="2823264"/>
    <lineage>
        <taxon>Eukaryota</taxon>
        <taxon>Fungi</taxon>
        <taxon>Dikarya</taxon>
        <taxon>Basidiomycota</taxon>
        <taxon>Agaricomycotina</taxon>
        <taxon>Agaricomycetes</taxon>
        <taxon>Agaricomycetidae</taxon>
        <taxon>Agaricales</taxon>
        <taxon>Marasmiineae</taxon>
        <taxon>Omphalotaceae</taxon>
        <taxon>Collybiopsis</taxon>
    </lineage>
</organism>
<reference evidence="2 3" key="1">
    <citation type="journal article" date="2020" name="ISME J.">
        <title>Uncovering the hidden diversity of litter-decomposition mechanisms in mushroom-forming fungi.</title>
        <authorList>
            <person name="Floudas D."/>
            <person name="Bentzer J."/>
            <person name="Ahren D."/>
            <person name="Johansson T."/>
            <person name="Persson P."/>
            <person name="Tunlid A."/>
        </authorList>
    </citation>
    <scope>NUCLEOTIDE SEQUENCE [LARGE SCALE GENOMIC DNA]</scope>
    <source>
        <strain evidence="2 3">CBS 406.79</strain>
    </source>
</reference>
<keyword evidence="3" id="KW-1185">Reference proteome</keyword>
<keyword evidence="1" id="KW-1133">Transmembrane helix</keyword>
<sequence length="294" mass="32665">MVLLSFFRSNKAAQYELLDQTAVVDDSDDRGPGRARRRSQSTHSSENSNRIIYWSTVIIVICALVDVVAFLCTSSTSFRSSDADAGLTRWHRTVDVESLPFKNMYAGLSRLYSDLNAPKSIRDPISNVPKRLFRVDTSSPTSPRVSLISKAHNKIKYGNIWLNDQAFEVTPSIMTIAQFRILDWGMDNCTLKFNAVPETGSTTTTTVQVDIWKRLSDRMVPLDDGMLFQAPRTEYMGSFALPVPGSNLSIPFACHSGSLETFEFSSKVGSISIEPDRVSDDAIVGPYVVQSQTV</sequence>
<proteinExistence type="predicted"/>
<dbReference type="OrthoDB" id="3350619at2759"/>
<evidence type="ECO:0000313" key="2">
    <source>
        <dbReference type="EMBL" id="KAF5389969.1"/>
    </source>
</evidence>
<protein>
    <recommendedName>
        <fullName evidence="4">Ubiquitin 3 binding protein But2 C-terminal domain-containing protein</fullName>
    </recommendedName>
</protein>
<evidence type="ECO:0008006" key="4">
    <source>
        <dbReference type="Google" id="ProtNLM"/>
    </source>
</evidence>
<dbReference type="Proteomes" id="UP000518752">
    <property type="component" value="Unassembled WGS sequence"/>
</dbReference>
<accession>A0A8H5HUT5</accession>
<feature type="transmembrane region" description="Helical" evidence="1">
    <location>
        <begin position="51"/>
        <end position="72"/>
    </location>
</feature>
<dbReference type="AlphaFoldDB" id="A0A8H5HUT5"/>
<dbReference type="EMBL" id="JAACJN010000018">
    <property type="protein sequence ID" value="KAF5389969.1"/>
    <property type="molecule type" value="Genomic_DNA"/>
</dbReference>
<name>A0A8H5HUT5_9AGAR</name>
<comment type="caution">
    <text evidence="2">The sequence shown here is derived from an EMBL/GenBank/DDBJ whole genome shotgun (WGS) entry which is preliminary data.</text>
</comment>
<evidence type="ECO:0000313" key="3">
    <source>
        <dbReference type="Proteomes" id="UP000518752"/>
    </source>
</evidence>
<keyword evidence="1" id="KW-0472">Membrane</keyword>
<keyword evidence="1" id="KW-0812">Transmembrane</keyword>